<dbReference type="AlphaFoldDB" id="A0A936YTW2"/>
<dbReference type="Gene3D" id="3.40.50.300">
    <property type="entry name" value="P-loop containing nucleotide triphosphate hydrolases"/>
    <property type="match status" value="1"/>
</dbReference>
<dbReference type="Pfam" id="PF03205">
    <property type="entry name" value="MobB"/>
    <property type="match status" value="1"/>
</dbReference>
<evidence type="ECO:0000313" key="4">
    <source>
        <dbReference type="Proteomes" id="UP000599109"/>
    </source>
</evidence>
<proteinExistence type="predicted"/>
<dbReference type="SUPFAM" id="SSF52540">
    <property type="entry name" value="P-loop containing nucleoside triphosphate hydrolases"/>
    <property type="match status" value="1"/>
</dbReference>
<name>A0A936YTW2_9BURK</name>
<evidence type="ECO:0000313" key="3">
    <source>
        <dbReference type="EMBL" id="MBL0390114.1"/>
    </source>
</evidence>
<reference evidence="3 4" key="1">
    <citation type="journal article" date="2017" name="Int. J. Syst. Evol. Microbiol.">
        <title>Ramlibacter monticola sp. nov., isolated from forest soil.</title>
        <authorList>
            <person name="Chaudhary D.K."/>
            <person name="Kim J."/>
        </authorList>
    </citation>
    <scope>NUCLEOTIDE SEQUENCE [LARGE SCALE GENOMIC DNA]</scope>
    <source>
        <strain evidence="3 4">KACC 19175</strain>
    </source>
</reference>
<dbReference type="NCBIfam" id="TIGR00176">
    <property type="entry name" value="mobB"/>
    <property type="match status" value="1"/>
</dbReference>
<keyword evidence="4" id="KW-1185">Reference proteome</keyword>
<dbReference type="PANTHER" id="PTHR40072:SF1">
    <property type="entry name" value="MOLYBDOPTERIN-GUANINE DINUCLEOTIDE BIOSYNTHESIS ADAPTER PROTEIN"/>
    <property type="match status" value="1"/>
</dbReference>
<dbReference type="CDD" id="cd03116">
    <property type="entry name" value="MobB"/>
    <property type="match status" value="1"/>
</dbReference>
<gene>
    <name evidence="3" type="primary">mobB</name>
    <name evidence="3" type="ORF">JJ685_03050</name>
</gene>
<dbReference type="EMBL" id="JAEQNE010000001">
    <property type="protein sequence ID" value="MBL0390114.1"/>
    <property type="molecule type" value="Genomic_DNA"/>
</dbReference>
<dbReference type="InterPro" id="IPR027417">
    <property type="entry name" value="P-loop_NTPase"/>
</dbReference>
<dbReference type="InterPro" id="IPR004435">
    <property type="entry name" value="MobB_dom"/>
</dbReference>
<feature type="region of interest" description="Disordered" evidence="1">
    <location>
        <begin position="162"/>
        <end position="215"/>
    </location>
</feature>
<dbReference type="GO" id="GO:0006777">
    <property type="term" value="P:Mo-molybdopterin cofactor biosynthetic process"/>
    <property type="evidence" value="ECO:0007669"/>
    <property type="project" value="InterPro"/>
</dbReference>
<organism evidence="3 4">
    <name type="scientific">Ramlibacter monticola</name>
    <dbReference type="NCBI Taxonomy" id="1926872"/>
    <lineage>
        <taxon>Bacteria</taxon>
        <taxon>Pseudomonadati</taxon>
        <taxon>Pseudomonadota</taxon>
        <taxon>Betaproteobacteria</taxon>
        <taxon>Burkholderiales</taxon>
        <taxon>Comamonadaceae</taxon>
        <taxon>Ramlibacter</taxon>
    </lineage>
</organism>
<feature type="compositionally biased region" description="Basic residues" evidence="1">
    <location>
        <begin position="165"/>
        <end position="180"/>
    </location>
</feature>
<protein>
    <submittedName>
        <fullName evidence="3">Molybdopterin-guanine dinucleotide biosynthesis protein B</fullName>
    </submittedName>
</protein>
<feature type="domain" description="Molybdopterin-guanine dinucleotide biosynthesis protein B (MobB)" evidence="2">
    <location>
        <begin position="3"/>
        <end position="108"/>
    </location>
</feature>
<dbReference type="Proteomes" id="UP000599109">
    <property type="component" value="Unassembled WGS sequence"/>
</dbReference>
<dbReference type="GO" id="GO:0005525">
    <property type="term" value="F:GTP binding"/>
    <property type="evidence" value="ECO:0007669"/>
    <property type="project" value="InterPro"/>
</dbReference>
<comment type="caution">
    <text evidence="3">The sequence shown here is derived from an EMBL/GenBank/DDBJ whole genome shotgun (WGS) entry which is preliminary data.</text>
</comment>
<evidence type="ECO:0000256" key="1">
    <source>
        <dbReference type="SAM" id="MobiDB-lite"/>
    </source>
</evidence>
<accession>A0A936YTW2</accession>
<evidence type="ECO:0000259" key="2">
    <source>
        <dbReference type="Pfam" id="PF03205"/>
    </source>
</evidence>
<sequence length="215" mass="23582">MKVLGIVGWSGMGKTTLLERLIPELVERGLRVSLVKHSHKDIELDRPGKESHRLREAGCHDVAVVGRNRWGVVHELRDEAEPDLKEILAGLRPCDVVLVEGMKSESFRRSRSGAQAWANICCVGRTLSPWSATAPACLMAQSSPSTSATFPRLRSLSVAGTRARGIPKPRAGHSRCRRPRPNGAPICSRSLRKRTARPGVIERAASDRSAEESWA</sequence>
<feature type="compositionally biased region" description="Basic and acidic residues" evidence="1">
    <location>
        <begin position="204"/>
        <end position="215"/>
    </location>
</feature>
<dbReference type="InterPro" id="IPR052539">
    <property type="entry name" value="MGD_biosynthesis_adapter"/>
</dbReference>
<dbReference type="PANTHER" id="PTHR40072">
    <property type="entry name" value="MOLYBDOPTERIN-GUANINE DINUCLEOTIDE BIOSYNTHESIS ADAPTER PROTEIN-RELATED"/>
    <property type="match status" value="1"/>
</dbReference>